<evidence type="ECO:0000256" key="3">
    <source>
        <dbReference type="ARBA" id="ARBA00006001"/>
    </source>
</evidence>
<evidence type="ECO:0000256" key="14">
    <source>
        <dbReference type="ARBA" id="ARBA00025153"/>
    </source>
</evidence>
<feature type="binding site" evidence="17">
    <location>
        <position position="269"/>
    </location>
    <ligand>
        <name>(6S)-NADPHX</name>
        <dbReference type="ChEBI" id="CHEBI:64076"/>
    </ligand>
</feature>
<proteinExistence type="inferred from homology"/>
<dbReference type="GO" id="GO:0046496">
    <property type="term" value="P:nicotinamide nucleotide metabolic process"/>
    <property type="evidence" value="ECO:0007669"/>
    <property type="project" value="UniProtKB-UniRule"/>
</dbReference>
<evidence type="ECO:0000256" key="19">
    <source>
        <dbReference type="PIRNR" id="PIRNR017184"/>
    </source>
</evidence>
<comment type="function">
    <text evidence="14 19">Bifunctional enzyme that catalyzes the epimerization of the S- and R-forms of NAD(P)HX and the dehydration of the S-form of NAD(P)HX at the expense of ADP, which is converted to AMP. This allows the repair of both epimers of NAD(P)HX, a damaged form of NAD(P)H that is a result of enzymatic or heat-dependent hydration.</text>
</comment>
<keyword evidence="7 17" id="KW-0067">ATP-binding</keyword>
<evidence type="ECO:0000256" key="4">
    <source>
        <dbReference type="ARBA" id="ARBA00009524"/>
    </source>
</evidence>
<feature type="binding site" evidence="17">
    <location>
        <begin position="453"/>
        <end position="457"/>
    </location>
    <ligand>
        <name>AMP</name>
        <dbReference type="ChEBI" id="CHEBI:456215"/>
    </ligand>
</feature>
<dbReference type="HAMAP" id="MF_01966">
    <property type="entry name" value="NADHX_epimerase"/>
    <property type="match status" value="1"/>
</dbReference>
<dbReference type="InterPro" id="IPR036652">
    <property type="entry name" value="YjeF_N_dom_sf"/>
</dbReference>
<comment type="caution">
    <text evidence="18">Lacks conserved residue(s) required for the propagation of feature annotation.</text>
</comment>
<feature type="binding site" evidence="18">
    <location>
        <position position="128"/>
    </location>
    <ligand>
        <name>K(+)</name>
        <dbReference type="ChEBI" id="CHEBI:29103"/>
    </ligand>
</feature>
<dbReference type="Pfam" id="PF03853">
    <property type="entry name" value="YjeF_N"/>
    <property type="match status" value="1"/>
</dbReference>
<dbReference type="SUPFAM" id="SSF53613">
    <property type="entry name" value="Ribokinase-like"/>
    <property type="match status" value="1"/>
</dbReference>
<comment type="function">
    <text evidence="17">Catalyzes the dehydration of the S-form of NAD(P)HX at the expense of ADP, which is converted to AMP. Together with NAD(P)HX epimerase, which catalyzes the epimerization of the S- and R-forms, the enzyme allows the repair of both epimers of NAD(P)HX, a damaged form of NAD(P)H that is a result of enzymatic or heat-dependent hydration.</text>
</comment>
<comment type="similarity">
    <text evidence="3 19">In the N-terminal section; belongs to the NnrE/AIBP family.</text>
</comment>
<dbReference type="GO" id="GO:0052856">
    <property type="term" value="F:NAD(P)HX epimerase activity"/>
    <property type="evidence" value="ECO:0007669"/>
    <property type="project" value="UniProtKB-UniRule"/>
</dbReference>
<reference evidence="22 23" key="1">
    <citation type="submission" date="2020-08" db="EMBL/GenBank/DDBJ databases">
        <title>Bridging the membrane lipid divide: bacteria of the FCB group superphylum have the potential to synthesize archaeal ether lipids.</title>
        <authorList>
            <person name="Villanueva L."/>
            <person name="Von Meijenfeldt F.A.B."/>
            <person name="Westbye A.B."/>
            <person name="Yadav S."/>
            <person name="Hopmans E.C."/>
            <person name="Dutilh B.E."/>
            <person name="Sinninghe Damste J.S."/>
        </authorList>
    </citation>
    <scope>NUCLEOTIDE SEQUENCE [LARGE SCALE GENOMIC DNA]</scope>
    <source>
        <strain evidence="22">NIOZ-UU36</strain>
    </source>
</reference>
<evidence type="ECO:0000256" key="17">
    <source>
        <dbReference type="HAMAP-Rule" id="MF_01965"/>
    </source>
</evidence>
<dbReference type="EC" id="5.1.99.6" evidence="19"/>
<evidence type="ECO:0000256" key="13">
    <source>
        <dbReference type="ARBA" id="ARBA00023268"/>
    </source>
</evidence>
<evidence type="ECO:0000256" key="12">
    <source>
        <dbReference type="ARBA" id="ARBA00023239"/>
    </source>
</evidence>
<dbReference type="Gene3D" id="3.40.50.10260">
    <property type="entry name" value="YjeF N-terminal domain"/>
    <property type="match status" value="1"/>
</dbReference>
<evidence type="ECO:0000256" key="9">
    <source>
        <dbReference type="ARBA" id="ARBA00022958"/>
    </source>
</evidence>
<comment type="caution">
    <text evidence="22">The sequence shown here is derived from an EMBL/GenBank/DDBJ whole genome shotgun (WGS) entry which is preliminary data.</text>
</comment>
<dbReference type="GO" id="GO:0046872">
    <property type="term" value="F:metal ion binding"/>
    <property type="evidence" value="ECO:0007669"/>
    <property type="project" value="UniProtKB-UniRule"/>
</dbReference>
<keyword evidence="5 18" id="KW-0479">Metal-binding</keyword>
<comment type="similarity">
    <text evidence="4 19">In the C-terminal section; belongs to the NnrD/CARKD family.</text>
</comment>
<keyword evidence="6 17" id="KW-0547">Nucleotide-binding</keyword>
<comment type="catalytic activity">
    <reaction evidence="15 17 19">
        <text>(6S)-NADHX + ADP = AMP + phosphate + NADH + H(+)</text>
        <dbReference type="Rhea" id="RHEA:32223"/>
        <dbReference type="ChEBI" id="CHEBI:15378"/>
        <dbReference type="ChEBI" id="CHEBI:43474"/>
        <dbReference type="ChEBI" id="CHEBI:57945"/>
        <dbReference type="ChEBI" id="CHEBI:64074"/>
        <dbReference type="ChEBI" id="CHEBI:456215"/>
        <dbReference type="ChEBI" id="CHEBI:456216"/>
        <dbReference type="EC" id="4.2.1.136"/>
    </reaction>
</comment>
<evidence type="ECO:0000313" key="23">
    <source>
        <dbReference type="Proteomes" id="UP000614469"/>
    </source>
</evidence>
<evidence type="ECO:0000256" key="2">
    <source>
        <dbReference type="ARBA" id="ARBA00000909"/>
    </source>
</evidence>
<comment type="catalytic activity">
    <reaction evidence="2 18 19">
        <text>(6R)-NADPHX = (6S)-NADPHX</text>
        <dbReference type="Rhea" id="RHEA:32227"/>
        <dbReference type="ChEBI" id="CHEBI:64076"/>
        <dbReference type="ChEBI" id="CHEBI:64077"/>
        <dbReference type="EC" id="5.1.99.6"/>
    </reaction>
</comment>
<feature type="domain" description="YjeF N-terminal" evidence="21">
    <location>
        <begin position="9"/>
        <end position="224"/>
    </location>
</feature>
<evidence type="ECO:0000259" key="20">
    <source>
        <dbReference type="PROSITE" id="PS51383"/>
    </source>
</evidence>
<dbReference type="Pfam" id="PF01256">
    <property type="entry name" value="Carb_kinase"/>
    <property type="match status" value="2"/>
</dbReference>
<comment type="cofactor">
    <cofactor evidence="17">
        <name>Mg(2+)</name>
        <dbReference type="ChEBI" id="CHEBI:18420"/>
    </cofactor>
</comment>
<comment type="similarity">
    <text evidence="17">Belongs to the NnrD/CARKD family.</text>
</comment>
<evidence type="ECO:0000256" key="15">
    <source>
        <dbReference type="ARBA" id="ARBA00048238"/>
    </source>
</evidence>
<dbReference type="NCBIfam" id="TIGR00197">
    <property type="entry name" value="yjeF_nterm"/>
    <property type="match status" value="1"/>
</dbReference>
<dbReference type="PANTHER" id="PTHR12592">
    <property type="entry name" value="ATP-DEPENDENT (S)-NAD(P)H-HYDRATE DEHYDRATASE FAMILY MEMBER"/>
    <property type="match status" value="1"/>
</dbReference>
<dbReference type="Proteomes" id="UP000614469">
    <property type="component" value="Unassembled WGS sequence"/>
</dbReference>
<dbReference type="CDD" id="cd01171">
    <property type="entry name" value="YXKO-related"/>
    <property type="match status" value="1"/>
</dbReference>
<dbReference type="InterPro" id="IPR004443">
    <property type="entry name" value="YjeF_N_dom"/>
</dbReference>
<dbReference type="NCBIfam" id="TIGR00196">
    <property type="entry name" value="yjeF_cterm"/>
    <property type="match status" value="1"/>
</dbReference>
<keyword evidence="12 17" id="KW-0456">Lyase</keyword>
<evidence type="ECO:0000256" key="10">
    <source>
        <dbReference type="ARBA" id="ARBA00023027"/>
    </source>
</evidence>
<dbReference type="Gene3D" id="3.40.1190.20">
    <property type="match status" value="1"/>
</dbReference>
<evidence type="ECO:0000256" key="8">
    <source>
        <dbReference type="ARBA" id="ARBA00022857"/>
    </source>
</evidence>
<evidence type="ECO:0000313" key="22">
    <source>
        <dbReference type="EMBL" id="MBC8336317.1"/>
    </source>
</evidence>
<comment type="catalytic activity">
    <reaction evidence="16 17 19">
        <text>(6S)-NADPHX + ADP = AMP + phosphate + NADPH + H(+)</text>
        <dbReference type="Rhea" id="RHEA:32235"/>
        <dbReference type="ChEBI" id="CHEBI:15378"/>
        <dbReference type="ChEBI" id="CHEBI:43474"/>
        <dbReference type="ChEBI" id="CHEBI:57783"/>
        <dbReference type="ChEBI" id="CHEBI:64076"/>
        <dbReference type="ChEBI" id="CHEBI:456215"/>
        <dbReference type="ChEBI" id="CHEBI:456216"/>
        <dbReference type="EC" id="4.2.1.136"/>
    </reaction>
</comment>
<keyword evidence="11 18" id="KW-0413">Isomerase</keyword>
<protein>
    <recommendedName>
        <fullName evidence="19">Bifunctional NAD(P)H-hydrate repair enzyme</fullName>
    </recommendedName>
    <alternativeName>
        <fullName evidence="19">Nicotinamide nucleotide repair protein</fullName>
    </alternativeName>
    <domain>
        <recommendedName>
            <fullName evidence="19">ADP-dependent (S)-NAD(P)H-hydrate dehydratase</fullName>
            <ecNumber evidence="19">4.2.1.136</ecNumber>
        </recommendedName>
        <alternativeName>
            <fullName evidence="19">ADP-dependent NAD(P)HX dehydratase</fullName>
        </alternativeName>
    </domain>
    <domain>
        <recommendedName>
            <fullName evidence="19">NAD(P)H-hydrate epimerase</fullName>
            <ecNumber evidence="19">5.1.99.6</ecNumber>
        </recommendedName>
    </domain>
</protein>
<name>A0A8J6NM70_9CHLR</name>
<evidence type="ECO:0000259" key="21">
    <source>
        <dbReference type="PROSITE" id="PS51385"/>
    </source>
</evidence>
<keyword evidence="10 17" id="KW-0520">NAD</keyword>
<dbReference type="AlphaFoldDB" id="A0A8J6NM70"/>
<dbReference type="PANTHER" id="PTHR12592:SF0">
    <property type="entry name" value="ATP-DEPENDENT (S)-NAD(P)H-HYDRATE DEHYDRATASE"/>
    <property type="match status" value="1"/>
</dbReference>
<evidence type="ECO:0000256" key="5">
    <source>
        <dbReference type="ARBA" id="ARBA00022723"/>
    </source>
</evidence>
<dbReference type="PIRSF" id="PIRSF017184">
    <property type="entry name" value="Nnr"/>
    <property type="match status" value="1"/>
</dbReference>
<dbReference type="HAMAP" id="MF_01965">
    <property type="entry name" value="NADHX_dehydratase"/>
    <property type="match status" value="1"/>
</dbReference>
<feature type="binding site" evidence="18">
    <location>
        <position position="170"/>
    </location>
    <ligand>
        <name>K(+)</name>
        <dbReference type="ChEBI" id="CHEBI:29103"/>
    </ligand>
</feature>
<evidence type="ECO:0000256" key="11">
    <source>
        <dbReference type="ARBA" id="ARBA00023235"/>
    </source>
</evidence>
<keyword evidence="9 18" id="KW-0630">Potassium</keyword>
<feature type="binding site" evidence="17">
    <location>
        <position position="416"/>
    </location>
    <ligand>
        <name>(6S)-NADPHX</name>
        <dbReference type="ChEBI" id="CHEBI:64076"/>
    </ligand>
</feature>
<evidence type="ECO:0000256" key="18">
    <source>
        <dbReference type="HAMAP-Rule" id="MF_01966"/>
    </source>
</evidence>
<feature type="domain" description="YjeF C-terminal" evidence="20">
    <location>
        <begin position="234"/>
        <end position="543"/>
    </location>
</feature>
<keyword evidence="13" id="KW-0511">Multifunctional enzyme</keyword>
<dbReference type="PROSITE" id="PS51383">
    <property type="entry name" value="YJEF_C_3"/>
    <property type="match status" value="1"/>
</dbReference>
<feature type="binding site" evidence="17">
    <location>
        <position position="483"/>
    </location>
    <ligand>
        <name>(6S)-NADPHX</name>
        <dbReference type="ChEBI" id="CHEBI:64076"/>
    </ligand>
</feature>
<dbReference type="PROSITE" id="PS51385">
    <property type="entry name" value="YJEF_N"/>
    <property type="match status" value="1"/>
</dbReference>
<evidence type="ECO:0000256" key="16">
    <source>
        <dbReference type="ARBA" id="ARBA00049209"/>
    </source>
</evidence>
<evidence type="ECO:0000256" key="1">
    <source>
        <dbReference type="ARBA" id="ARBA00000013"/>
    </source>
</evidence>
<dbReference type="GO" id="GO:0110051">
    <property type="term" value="P:metabolite repair"/>
    <property type="evidence" value="ECO:0007669"/>
    <property type="project" value="TreeGrafter"/>
</dbReference>
<dbReference type="PROSITE" id="PS01050">
    <property type="entry name" value="YJEF_C_2"/>
    <property type="match status" value="1"/>
</dbReference>
<comment type="cofactor">
    <cofactor evidence="18 19">
        <name>K(+)</name>
        <dbReference type="ChEBI" id="CHEBI:29103"/>
    </cofactor>
    <text evidence="18 19">Binds 1 potassium ion per subunit.</text>
</comment>
<feature type="binding site" evidence="17">
    <location>
        <position position="339"/>
    </location>
    <ligand>
        <name>(6S)-NADPHX</name>
        <dbReference type="ChEBI" id="CHEBI:64076"/>
    </ligand>
</feature>
<evidence type="ECO:0000256" key="7">
    <source>
        <dbReference type="ARBA" id="ARBA00022840"/>
    </source>
</evidence>
<keyword evidence="8 17" id="KW-0521">NADP</keyword>
<feature type="binding site" evidence="18">
    <location>
        <begin position="132"/>
        <end position="138"/>
    </location>
    <ligand>
        <name>(6S)-NADPHX</name>
        <dbReference type="ChEBI" id="CHEBI:64076"/>
    </ligand>
</feature>
<organism evidence="22 23">
    <name type="scientific">Candidatus Desulfolinea nitratireducens</name>
    <dbReference type="NCBI Taxonomy" id="2841698"/>
    <lineage>
        <taxon>Bacteria</taxon>
        <taxon>Bacillati</taxon>
        <taxon>Chloroflexota</taxon>
        <taxon>Anaerolineae</taxon>
        <taxon>Anaerolineales</taxon>
        <taxon>Anaerolineales incertae sedis</taxon>
        <taxon>Candidatus Desulfolinea</taxon>
    </lineage>
</organism>
<comment type="catalytic activity">
    <reaction evidence="1 18 19">
        <text>(6R)-NADHX = (6S)-NADHX</text>
        <dbReference type="Rhea" id="RHEA:32215"/>
        <dbReference type="ChEBI" id="CHEBI:64074"/>
        <dbReference type="ChEBI" id="CHEBI:64075"/>
        <dbReference type="EC" id="5.1.99.6"/>
    </reaction>
</comment>
<dbReference type="GO" id="GO:0005524">
    <property type="term" value="F:ATP binding"/>
    <property type="evidence" value="ECO:0007669"/>
    <property type="project" value="UniProtKB-UniRule"/>
</dbReference>
<accession>A0A8J6NM70</accession>
<feature type="binding site" evidence="18">
    <location>
        <position position="61"/>
    </location>
    <ligand>
        <name>K(+)</name>
        <dbReference type="ChEBI" id="CHEBI:29103"/>
    </ligand>
</feature>
<feature type="binding site" evidence="17">
    <location>
        <position position="482"/>
    </location>
    <ligand>
        <name>AMP</name>
        <dbReference type="ChEBI" id="CHEBI:456215"/>
    </ligand>
</feature>
<dbReference type="InterPro" id="IPR030677">
    <property type="entry name" value="Nnr"/>
</dbReference>
<feature type="binding site" evidence="18">
    <location>
        <position position="167"/>
    </location>
    <ligand>
        <name>(6S)-NADPHX</name>
        <dbReference type="ChEBI" id="CHEBI:64076"/>
    </ligand>
</feature>
<feature type="binding site" evidence="18">
    <location>
        <begin position="60"/>
        <end position="64"/>
    </location>
    <ligand>
        <name>(6S)-NADPHX</name>
        <dbReference type="ChEBI" id="CHEBI:64076"/>
    </ligand>
</feature>
<dbReference type="EMBL" id="JACNJN010000153">
    <property type="protein sequence ID" value="MBC8336317.1"/>
    <property type="molecule type" value="Genomic_DNA"/>
</dbReference>
<dbReference type="GO" id="GO:0052855">
    <property type="term" value="F:ADP-dependent NAD(P)H-hydrate dehydratase activity"/>
    <property type="evidence" value="ECO:0007669"/>
    <property type="project" value="UniProtKB-UniRule"/>
</dbReference>
<evidence type="ECO:0000256" key="6">
    <source>
        <dbReference type="ARBA" id="ARBA00022741"/>
    </source>
</evidence>
<dbReference type="InterPro" id="IPR000631">
    <property type="entry name" value="CARKD"/>
</dbReference>
<comment type="function">
    <text evidence="18">Catalyzes the epimerization of the S- and R-forms of NAD(P)HX, a damaged form of NAD(P)H that is a result of enzymatic or heat-dependent hydration. This is a prerequisite for the S-specific NAD(P)H-hydrate dehydratase to allow the repair of both epimers of NAD(P)HX.</text>
</comment>
<comment type="similarity">
    <text evidence="18">Belongs to the NnrE/AIBP family.</text>
</comment>
<comment type="subunit">
    <text evidence="17">Homotetramer.</text>
</comment>
<dbReference type="EC" id="4.2.1.136" evidence="19"/>
<dbReference type="InterPro" id="IPR017953">
    <property type="entry name" value="Carbohydrate_kinase_pred_CS"/>
</dbReference>
<dbReference type="SUPFAM" id="SSF64153">
    <property type="entry name" value="YjeF N-terminal domain-like"/>
    <property type="match status" value="1"/>
</dbReference>
<sequence length="544" mass="56777">MKYISVKEMRNIDTQTDAVGGVSFAQLMENAGRGIAELILDLPVDPDSENNILALVGPGNNGGDALVTLELLVAEGWQVSAYIFQRKSKGDPLLKRVEKAGGNIVYAESDKEYSELNTLVENSSVLLDGLLGTGIKLPLRESAADLLAAAGDALEFVDWKPIVVAIDCPSGVDCDSGDVAPETIPADLTATMAAIKFGLLKLPAFELCGDIAVVDIGVTDKVPDWVAVSNFVVNEDHVAALLPERPLSAHKGTFGTALIAAGSINYTGAALLAGKAAYRIGAGLVTLAIPSALHGALAGQFPEATWILLPHKMGVVSADAASVLLENIERATSLLIGPGFGMEDTTREFIKNLIEGKSTKKKSGGRMGFAYGEEDKQEEVKNDLPPMVFDADGLKLLSQIENWPKFLPGTTVLTPHPGEMAVMTGLSVGEIQADRLEVARKYAQEWGHVLVLKGAFTVIAAPSGETYTIPVATPALARAGSGDVLAGLIVGLRAQGLEAVEAAVAGAWIHAQAGLSAAEVFGSTASVLAGDILATVPDILADLE</sequence>
<gene>
    <name evidence="17" type="primary">nnrD</name>
    <name evidence="18" type="synonym">nnrE</name>
    <name evidence="22" type="ORF">H8E29_13705</name>
</gene>
<dbReference type="InterPro" id="IPR029056">
    <property type="entry name" value="Ribokinase-like"/>
</dbReference>